<dbReference type="Proteomes" id="UP000315010">
    <property type="component" value="Unassembled WGS sequence"/>
</dbReference>
<dbReference type="OrthoDB" id="250638at2"/>
<protein>
    <recommendedName>
        <fullName evidence="3">Sigma 54 modulation protein / S30EA ribosomal protein</fullName>
    </recommendedName>
</protein>
<dbReference type="RefSeq" id="WP_146397611.1">
    <property type="nucleotide sequence ID" value="NZ_SJPJ01000001.1"/>
</dbReference>
<reference evidence="1 2" key="1">
    <citation type="submission" date="2019-02" db="EMBL/GenBank/DDBJ databases">
        <title>Deep-cultivation of Planctomycetes and their phenomic and genomic characterization uncovers novel biology.</title>
        <authorList>
            <person name="Wiegand S."/>
            <person name="Jogler M."/>
            <person name="Boedeker C."/>
            <person name="Pinto D."/>
            <person name="Vollmers J."/>
            <person name="Rivas-Marin E."/>
            <person name="Kohn T."/>
            <person name="Peeters S.H."/>
            <person name="Heuer A."/>
            <person name="Rast P."/>
            <person name="Oberbeckmann S."/>
            <person name="Bunk B."/>
            <person name="Jeske O."/>
            <person name="Meyerdierks A."/>
            <person name="Storesund J.E."/>
            <person name="Kallscheuer N."/>
            <person name="Luecker S."/>
            <person name="Lage O.M."/>
            <person name="Pohl T."/>
            <person name="Merkel B.J."/>
            <person name="Hornburger P."/>
            <person name="Mueller R.-W."/>
            <person name="Bruemmer F."/>
            <person name="Labrenz M."/>
            <person name="Spormann A.M."/>
            <person name="Op Den Camp H."/>
            <person name="Overmann J."/>
            <person name="Amann R."/>
            <person name="Jetten M.S.M."/>
            <person name="Mascher T."/>
            <person name="Medema M.H."/>
            <person name="Devos D.P."/>
            <person name="Kaster A.-K."/>
            <person name="Ovreas L."/>
            <person name="Rohde M."/>
            <person name="Galperin M.Y."/>
            <person name="Jogler C."/>
        </authorList>
    </citation>
    <scope>NUCLEOTIDE SEQUENCE [LARGE SCALE GENOMIC DNA]</scope>
    <source>
        <strain evidence="1 2">CA13</strain>
    </source>
</reference>
<dbReference type="SUPFAM" id="SSF69754">
    <property type="entry name" value="Ribosome binding protein Y (YfiA homologue)"/>
    <property type="match status" value="1"/>
</dbReference>
<sequence length="239" mass="27757">MKFSNQSHALRIMLDTKDCELSSVEIEHMEEDLHTLRELVADFPVSDLHVTVVHHPRGGDYHVRTTLALPDRRIFTGDRHAKVHPAYERCLRKLVKKVRAYKHEMRIGEDSIKQAKGTRQTVEPIAELDVSALVKTVKDDDYLEFRRKIDLFEPALSERIARWLGKYPEIQTQFEWPVSVSDIVEEVFLNAFDQFDLRSHDVSPGDWLENLIDPSVQAILQSPDDEYMRIEFSSAAFNQ</sequence>
<evidence type="ECO:0000313" key="1">
    <source>
        <dbReference type="EMBL" id="TWT81603.1"/>
    </source>
</evidence>
<accession>A0A5C5Z4W9</accession>
<evidence type="ECO:0000313" key="2">
    <source>
        <dbReference type="Proteomes" id="UP000315010"/>
    </source>
</evidence>
<dbReference type="Gene3D" id="3.30.160.100">
    <property type="entry name" value="Ribosome hibernation promotion factor-like"/>
    <property type="match status" value="1"/>
</dbReference>
<gene>
    <name evidence="1" type="ORF">CA13_30560</name>
</gene>
<organism evidence="1 2">
    <name type="scientific">Novipirellula herctigrandis</name>
    <dbReference type="NCBI Taxonomy" id="2527986"/>
    <lineage>
        <taxon>Bacteria</taxon>
        <taxon>Pseudomonadati</taxon>
        <taxon>Planctomycetota</taxon>
        <taxon>Planctomycetia</taxon>
        <taxon>Pirellulales</taxon>
        <taxon>Pirellulaceae</taxon>
        <taxon>Novipirellula</taxon>
    </lineage>
</organism>
<evidence type="ECO:0008006" key="3">
    <source>
        <dbReference type="Google" id="ProtNLM"/>
    </source>
</evidence>
<proteinExistence type="predicted"/>
<dbReference type="AlphaFoldDB" id="A0A5C5Z4W9"/>
<dbReference type="EMBL" id="SJPJ01000001">
    <property type="protein sequence ID" value="TWT81603.1"/>
    <property type="molecule type" value="Genomic_DNA"/>
</dbReference>
<comment type="caution">
    <text evidence="1">The sequence shown here is derived from an EMBL/GenBank/DDBJ whole genome shotgun (WGS) entry which is preliminary data.</text>
</comment>
<keyword evidence="2" id="KW-1185">Reference proteome</keyword>
<dbReference type="InterPro" id="IPR036567">
    <property type="entry name" value="RHF-like"/>
</dbReference>
<name>A0A5C5Z4W9_9BACT</name>